<dbReference type="EMBL" id="LVWI01000081">
    <property type="protein sequence ID" value="OKP80751.1"/>
    <property type="molecule type" value="Genomic_DNA"/>
</dbReference>
<dbReference type="RefSeq" id="WP_074109135.1">
    <property type="nucleotide sequence ID" value="NZ_LVWI01000081.1"/>
</dbReference>
<evidence type="ECO:0000313" key="2">
    <source>
        <dbReference type="EMBL" id="OKP80751.1"/>
    </source>
</evidence>
<reference evidence="2 3" key="1">
    <citation type="submission" date="2016-03" db="EMBL/GenBank/DDBJ databases">
        <authorList>
            <person name="Sant'Anna F.H."/>
            <person name="Ambrosini A."/>
            <person name="Souza R."/>
            <person name="Bach E."/>
            <person name="Fernandes G."/>
            <person name="Balsanelli E."/>
            <person name="Baura V.A."/>
            <person name="Souza E.M."/>
            <person name="Passaglia L."/>
        </authorList>
    </citation>
    <scope>NUCLEOTIDE SEQUENCE [LARGE SCALE GENOMIC DNA]</scope>
    <source>
        <strain evidence="2 3">P26E</strain>
    </source>
</reference>
<comment type="caution">
    <text evidence="2">The sequence shown here is derived from an EMBL/GenBank/DDBJ whole genome shotgun (WGS) entry which is preliminary data.</text>
</comment>
<keyword evidence="1" id="KW-0732">Signal</keyword>
<name>A0ABX3EG01_9BACL</name>
<feature type="signal peptide" evidence="1">
    <location>
        <begin position="1"/>
        <end position="34"/>
    </location>
</feature>
<sequence>MKIKTRQKDALGYRARLLLCLCLGLMLFSASAFPAELSATGTRVTVTQAVSKAYLPLLEMTPVASPESLQDFASQTISKLSANPPFTGWKHASTEYFPLGPGTHSWLVNVMNGEQRIGYLIITAAEQGGYVLSEYGAGSYGLPYSMQDLRQFLVQQELIPSHFSGKVELDALYAPMLPVWKLTIDSKTFYINASLLQVLPWSPSQADDVLHGKSAGSGTLSSLDTAFSPLPIYLTEGQDDPYADLIWLSAPPLANLSTDKLTLTLASGGSLAFQSRGRNDALGAPFMITGFQSWRTADSGIGTASASTSILYAASGPEGRRYLPFGALQHSGTLHKLPPSGNAALGFTSGAVSAGSGPK</sequence>
<feature type="chain" id="PRO_5047387053" evidence="1">
    <location>
        <begin position="35"/>
        <end position="359"/>
    </location>
</feature>
<evidence type="ECO:0000313" key="3">
    <source>
        <dbReference type="Proteomes" id="UP000186058"/>
    </source>
</evidence>
<protein>
    <submittedName>
        <fullName evidence="2">Uncharacterized protein</fullName>
    </submittedName>
</protein>
<keyword evidence="3" id="KW-1185">Reference proteome</keyword>
<organism evidence="2 3">
    <name type="scientific">Paenibacillus helianthi</name>
    <dbReference type="NCBI Taxonomy" id="1349432"/>
    <lineage>
        <taxon>Bacteria</taxon>
        <taxon>Bacillati</taxon>
        <taxon>Bacillota</taxon>
        <taxon>Bacilli</taxon>
        <taxon>Bacillales</taxon>
        <taxon>Paenibacillaceae</taxon>
        <taxon>Paenibacillus</taxon>
    </lineage>
</organism>
<dbReference type="Proteomes" id="UP000186058">
    <property type="component" value="Unassembled WGS sequence"/>
</dbReference>
<evidence type="ECO:0000256" key="1">
    <source>
        <dbReference type="SAM" id="SignalP"/>
    </source>
</evidence>
<proteinExistence type="predicted"/>
<accession>A0ABX3EG01</accession>
<gene>
    <name evidence="2" type="ORF">A3844_27100</name>
</gene>